<dbReference type="EMBL" id="LUXM01000024">
    <property type="protein sequence ID" value="KZU95928.1"/>
    <property type="molecule type" value="Genomic_DNA"/>
</dbReference>
<evidence type="ECO:0000313" key="1">
    <source>
        <dbReference type="EMBL" id="KZU95928.1"/>
    </source>
</evidence>
<evidence type="ECO:0000313" key="2">
    <source>
        <dbReference type="Proteomes" id="UP000076882"/>
    </source>
</evidence>
<comment type="caution">
    <text evidence="1">The sequence shown here is derived from an EMBL/GenBank/DDBJ whole genome shotgun (WGS) entry which is preliminary data.</text>
</comment>
<dbReference type="PATRIC" id="fig|1590.201.peg.983"/>
<gene>
    <name evidence="1" type="ORF">Lp19_1207</name>
</gene>
<accession>A0A165RVS7</accession>
<sequence length="232" mass="26408">MQNKKTMIRNRAALEIKQKLSIWANDYLDWQGFSFEFKVNPHLGTQNFAHFANEVGNDRVSFAIVVNAYLIDLYIANKVDQDLCMKIYEREMVRAYCYMHGHTFDDNTYLMETVLKLGGLSTLTDNPKAKEVIIGYDRLLVFEAYCSACQEASEFTSKDKQSAKQLARNLPCPNCGRLLTFDSNQVGQKISVLDNQYEAPGSCTKPPINLFMLAIDILKKHNVAEDGIVQLE</sequence>
<dbReference type="Proteomes" id="UP000076882">
    <property type="component" value="Unassembled WGS sequence"/>
</dbReference>
<proteinExistence type="predicted"/>
<protein>
    <submittedName>
        <fullName evidence="1">Uncharacterized protein</fullName>
    </submittedName>
</protein>
<name>A0A165RVS7_LACPN</name>
<dbReference type="AlphaFoldDB" id="A0A165RVS7"/>
<reference evidence="1 2" key="1">
    <citation type="submission" date="2016-03" db="EMBL/GenBank/DDBJ databases">
        <title>Comparative genomics of 54 Lactobacillus plantarum strains reveals genomic uncoupling from niche constraints.</title>
        <authorList>
            <person name="Martino M.E."/>
        </authorList>
    </citation>
    <scope>NUCLEOTIDE SEQUENCE [LARGE SCALE GENOMIC DNA]</scope>
    <source>
        <strain evidence="1 2">19.1</strain>
    </source>
</reference>
<organism evidence="1 2">
    <name type="scientific">Lactiplantibacillus plantarum</name>
    <name type="common">Lactobacillus plantarum</name>
    <dbReference type="NCBI Taxonomy" id="1590"/>
    <lineage>
        <taxon>Bacteria</taxon>
        <taxon>Bacillati</taxon>
        <taxon>Bacillota</taxon>
        <taxon>Bacilli</taxon>
        <taxon>Lactobacillales</taxon>
        <taxon>Lactobacillaceae</taxon>
        <taxon>Lactiplantibacillus</taxon>
    </lineage>
</organism>